<dbReference type="EMBL" id="CAJNOE010000074">
    <property type="protein sequence ID" value="CAF0863972.1"/>
    <property type="molecule type" value="Genomic_DNA"/>
</dbReference>
<dbReference type="PROSITE" id="PS50011">
    <property type="entry name" value="PROTEIN_KINASE_DOM"/>
    <property type="match status" value="1"/>
</dbReference>
<dbReference type="GO" id="GO:0004672">
    <property type="term" value="F:protein kinase activity"/>
    <property type="evidence" value="ECO:0007669"/>
    <property type="project" value="InterPro"/>
</dbReference>
<dbReference type="AlphaFoldDB" id="A0A813WNL8"/>
<evidence type="ECO:0000313" key="3">
    <source>
        <dbReference type="Proteomes" id="UP000663860"/>
    </source>
</evidence>
<comment type="caution">
    <text evidence="2">The sequence shown here is derived from an EMBL/GenBank/DDBJ whole genome shotgun (WGS) entry which is preliminary data.</text>
</comment>
<feature type="domain" description="Protein kinase" evidence="1">
    <location>
        <begin position="32"/>
        <end position="303"/>
    </location>
</feature>
<dbReference type="Proteomes" id="UP000663860">
    <property type="component" value="Unassembled WGS sequence"/>
</dbReference>
<proteinExistence type="predicted"/>
<dbReference type="Gene3D" id="1.10.510.10">
    <property type="entry name" value="Transferase(Phosphotransferase) domain 1"/>
    <property type="match status" value="1"/>
</dbReference>
<organism evidence="2 3">
    <name type="scientific">Adineta steineri</name>
    <dbReference type="NCBI Taxonomy" id="433720"/>
    <lineage>
        <taxon>Eukaryota</taxon>
        <taxon>Metazoa</taxon>
        <taxon>Spiralia</taxon>
        <taxon>Gnathifera</taxon>
        <taxon>Rotifera</taxon>
        <taxon>Eurotatoria</taxon>
        <taxon>Bdelloidea</taxon>
        <taxon>Adinetida</taxon>
        <taxon>Adinetidae</taxon>
        <taxon>Adineta</taxon>
    </lineage>
</organism>
<accession>A0A813WNL8</accession>
<protein>
    <recommendedName>
        <fullName evidence="1">Protein kinase domain-containing protein</fullName>
    </recommendedName>
</protein>
<gene>
    <name evidence="2" type="ORF">IZO911_LOCUS10284</name>
</gene>
<dbReference type="SUPFAM" id="SSF56112">
    <property type="entry name" value="Protein kinase-like (PK-like)"/>
    <property type="match status" value="1"/>
</dbReference>
<sequence length="503" mass="58437">MITLKIAEFDVKLHEEHDFSWFDDRFSHLFCIFDQQDSGNLSFGCVDIQTNQRVFVKYAGARPECFEGDPREAIARLRQAAEVYKALQPHEHLIPMETSFSTSNGFALVFQWFENSECLHPHWFYPPPSKYIDIRSPYYRFRQLSLKQRFDALDTIFTFLEHVDRCGYVAIDFYDGNMLYNFETNVMKICDIDFFEKMPCQPNQPPWGSPRYLAPEENQSNAILDHRTNVFRMGACAFGLLGGELDHSFSLWDANELLYTIALRAVALNPLERHSNIPELHAKTTIAQEEEEADDNNIIHPKIDLLLYELDNVVDDGELKSIPDDLIHKCQLALALWSIDGRENINRPPSTSEDYANADRLMNKLKQTHLVLGGDELDPQGFVRDIFFLDYQWFVSAVQYYTFIKYYDNDPLGPSSIYKLIEWTIDSMDSTDDFPPKYHLERSYSQEFGYTYMLGRKISPHYHESLINFGNYCPSYMELKTFIIGDITGEMSLDALISSGYLD</sequence>
<name>A0A813WNL8_9BILA</name>
<dbReference type="GO" id="GO:0005524">
    <property type="term" value="F:ATP binding"/>
    <property type="evidence" value="ECO:0007669"/>
    <property type="project" value="InterPro"/>
</dbReference>
<evidence type="ECO:0000313" key="2">
    <source>
        <dbReference type="EMBL" id="CAF0863972.1"/>
    </source>
</evidence>
<evidence type="ECO:0000259" key="1">
    <source>
        <dbReference type="PROSITE" id="PS50011"/>
    </source>
</evidence>
<reference evidence="2" key="1">
    <citation type="submission" date="2021-02" db="EMBL/GenBank/DDBJ databases">
        <authorList>
            <person name="Nowell W R."/>
        </authorList>
    </citation>
    <scope>NUCLEOTIDE SEQUENCE</scope>
</reference>
<dbReference type="InterPro" id="IPR000719">
    <property type="entry name" value="Prot_kinase_dom"/>
</dbReference>
<dbReference type="InterPro" id="IPR011009">
    <property type="entry name" value="Kinase-like_dom_sf"/>
</dbReference>